<dbReference type="InterPro" id="IPR050590">
    <property type="entry name" value="Exosome_comp_Rrp42_subfam"/>
</dbReference>
<dbReference type="GO" id="GO:0034473">
    <property type="term" value="P:U1 snRNA 3'-end processing"/>
    <property type="evidence" value="ECO:0007669"/>
    <property type="project" value="TreeGrafter"/>
</dbReference>
<dbReference type="Gene3D" id="3.30.230.70">
    <property type="entry name" value="GHMP Kinase, N-terminal domain"/>
    <property type="match status" value="1"/>
</dbReference>
<dbReference type="GO" id="GO:0000177">
    <property type="term" value="C:cytoplasmic exosome (RNase complex)"/>
    <property type="evidence" value="ECO:0007669"/>
    <property type="project" value="UniProtKB-ARBA"/>
</dbReference>
<dbReference type="GO" id="GO:0071035">
    <property type="term" value="P:nuclear polyadenylation-dependent rRNA catabolic process"/>
    <property type="evidence" value="ECO:0007669"/>
    <property type="project" value="TreeGrafter"/>
</dbReference>
<gene>
    <name evidence="11" type="primary">TPHA0A02560</name>
    <name evidence="11" type="ordered locus">TPHA_0A02560</name>
</gene>
<evidence type="ECO:0000256" key="4">
    <source>
        <dbReference type="ARBA" id="ARBA00022490"/>
    </source>
</evidence>
<dbReference type="HOGENOM" id="CLU_065411_0_0_1"/>
<evidence type="ECO:0000256" key="2">
    <source>
        <dbReference type="ARBA" id="ARBA00004604"/>
    </source>
</evidence>
<dbReference type="InterPro" id="IPR001247">
    <property type="entry name" value="ExoRNase_PH_dom1"/>
</dbReference>
<keyword evidence="7" id="KW-0694">RNA-binding</keyword>
<keyword evidence="8" id="KW-0539">Nucleus</keyword>
<dbReference type="GeneID" id="11532412"/>
<dbReference type="PANTHER" id="PTHR11097:SF9">
    <property type="entry name" value="EXOSOME COMPLEX COMPONENT RRP43"/>
    <property type="match status" value="1"/>
</dbReference>
<evidence type="ECO:0000256" key="7">
    <source>
        <dbReference type="ARBA" id="ARBA00022884"/>
    </source>
</evidence>
<dbReference type="AlphaFoldDB" id="G8BN61"/>
<evidence type="ECO:0000256" key="1">
    <source>
        <dbReference type="ARBA" id="ARBA00004496"/>
    </source>
</evidence>
<keyword evidence="4" id="KW-0963">Cytoplasm</keyword>
<evidence type="ECO:0000259" key="10">
    <source>
        <dbReference type="Pfam" id="PF01138"/>
    </source>
</evidence>
<dbReference type="SUPFAM" id="SSF54211">
    <property type="entry name" value="Ribosomal protein S5 domain 2-like"/>
    <property type="match status" value="1"/>
</dbReference>
<evidence type="ECO:0000313" key="12">
    <source>
        <dbReference type="Proteomes" id="UP000005666"/>
    </source>
</evidence>
<dbReference type="Proteomes" id="UP000005666">
    <property type="component" value="Chromosome 1"/>
</dbReference>
<dbReference type="RefSeq" id="XP_003683773.1">
    <property type="nucleotide sequence ID" value="XM_003683725.1"/>
</dbReference>
<protein>
    <recommendedName>
        <fullName evidence="9">Ribosomal RNA-processing protein 43</fullName>
    </recommendedName>
</protein>
<dbReference type="eggNOG" id="KOG1613">
    <property type="taxonomic scope" value="Eukaryota"/>
</dbReference>
<dbReference type="Pfam" id="PF01138">
    <property type="entry name" value="RNase_PH"/>
    <property type="match status" value="1"/>
</dbReference>
<evidence type="ECO:0000256" key="8">
    <source>
        <dbReference type="ARBA" id="ARBA00023242"/>
    </source>
</evidence>
<keyword evidence="12" id="KW-1185">Reference proteome</keyword>
<comment type="subcellular location">
    <subcellularLocation>
        <location evidence="1">Cytoplasm</location>
    </subcellularLocation>
    <subcellularLocation>
        <location evidence="2">Nucleus</location>
        <location evidence="2">Nucleolus</location>
    </subcellularLocation>
</comment>
<reference evidence="11 12" key="1">
    <citation type="journal article" date="2011" name="Proc. Natl. Acad. Sci. U.S.A.">
        <title>Evolutionary erosion of yeast sex chromosomes by mating-type switching accidents.</title>
        <authorList>
            <person name="Gordon J.L."/>
            <person name="Armisen D."/>
            <person name="Proux-Wera E."/>
            <person name="Oheigeartaigh S.S."/>
            <person name="Byrne K.P."/>
            <person name="Wolfe K.H."/>
        </authorList>
    </citation>
    <scope>NUCLEOTIDE SEQUENCE [LARGE SCALE GENOMIC DNA]</scope>
    <source>
        <strain evidence="12">ATCC 24235 / CBS 4417 / NBRC 1672 / NRRL Y-8282 / UCD 70-5</strain>
    </source>
</reference>
<dbReference type="OMA" id="NMDITEP"/>
<evidence type="ECO:0000256" key="9">
    <source>
        <dbReference type="ARBA" id="ARBA00030617"/>
    </source>
</evidence>
<dbReference type="STRING" id="1071381.G8BN61"/>
<keyword evidence="5" id="KW-0698">rRNA processing</keyword>
<dbReference type="GO" id="GO:0000467">
    <property type="term" value="P:exonucleolytic trimming to generate mature 3'-end of 5.8S rRNA from tricistronic rRNA transcript (SSU-rRNA, 5.8S rRNA, LSU-rRNA)"/>
    <property type="evidence" value="ECO:0007669"/>
    <property type="project" value="TreeGrafter"/>
</dbReference>
<dbReference type="KEGG" id="tpf:TPHA_0A02560"/>
<dbReference type="GO" id="GO:0034475">
    <property type="term" value="P:U4 snRNA 3'-end processing"/>
    <property type="evidence" value="ECO:0007669"/>
    <property type="project" value="TreeGrafter"/>
</dbReference>
<sequence>MTENSIVNIAPLSFPADIISKISPELSLQRYLSTSIRPNLRSFEEFRDVHIEKDKISHYAQSLGSSGNVTDPNNEILGCNVLKSGETVIVTSITGGVVEDMETVSEFEESILEISNEDDDTKRKTISHYASVFPSVLIESGRNKHFPSDEEIVIAQKLHSNILHSGLISKQALKVSCGVRSVDVDGSISIVYPDESDTENKDLFSNISNKKKWSYVLYAKIAVFGRNGPVFDLCWNSLIYALRSTKLPRVFVDERASDLKMTVRTRGKSLTVREAYEVLSDPYRFLPLNISSSDISYASNFGIINLDPEAQLITETEGENMDITEPSSVLLADIDTEIEEKNVRSTISIISNGKGDFKSFTVVGGNVKITSDIIKSAIKLSKERSLDLSKKEV</sequence>
<dbReference type="PANTHER" id="PTHR11097">
    <property type="entry name" value="EXOSOME COMPLEX EXONUCLEASE RIBOSOMAL RNA PROCESSING PROTEIN"/>
    <property type="match status" value="1"/>
</dbReference>
<organism evidence="11 12">
    <name type="scientific">Tetrapisispora phaffii (strain ATCC 24235 / CBS 4417 / NBRC 1672 / NRRL Y-8282 / UCD 70-5)</name>
    <name type="common">Yeast</name>
    <name type="synonym">Fabospora phaffii</name>
    <dbReference type="NCBI Taxonomy" id="1071381"/>
    <lineage>
        <taxon>Eukaryota</taxon>
        <taxon>Fungi</taxon>
        <taxon>Dikarya</taxon>
        <taxon>Ascomycota</taxon>
        <taxon>Saccharomycotina</taxon>
        <taxon>Saccharomycetes</taxon>
        <taxon>Saccharomycetales</taxon>
        <taxon>Saccharomycetaceae</taxon>
        <taxon>Tetrapisispora</taxon>
    </lineage>
</organism>
<dbReference type="InterPro" id="IPR027408">
    <property type="entry name" value="PNPase/RNase_PH_dom_sf"/>
</dbReference>
<dbReference type="EMBL" id="HE612856">
    <property type="protein sequence ID" value="CCE61339.1"/>
    <property type="molecule type" value="Genomic_DNA"/>
</dbReference>
<dbReference type="GO" id="GO:0005730">
    <property type="term" value="C:nucleolus"/>
    <property type="evidence" value="ECO:0007669"/>
    <property type="project" value="UniProtKB-SubCell"/>
</dbReference>
<dbReference type="OrthoDB" id="45882at2759"/>
<dbReference type="InterPro" id="IPR020568">
    <property type="entry name" value="Ribosomal_Su5_D2-typ_SF"/>
</dbReference>
<name>G8BN61_TETPH</name>
<dbReference type="GO" id="GO:0000176">
    <property type="term" value="C:nuclear exosome (RNase complex)"/>
    <property type="evidence" value="ECO:0007669"/>
    <property type="project" value="TreeGrafter"/>
</dbReference>
<evidence type="ECO:0000256" key="5">
    <source>
        <dbReference type="ARBA" id="ARBA00022552"/>
    </source>
</evidence>
<dbReference type="GO" id="GO:0016075">
    <property type="term" value="P:rRNA catabolic process"/>
    <property type="evidence" value="ECO:0007669"/>
    <property type="project" value="TreeGrafter"/>
</dbReference>
<dbReference type="GO" id="GO:0035925">
    <property type="term" value="F:mRNA 3'-UTR AU-rich region binding"/>
    <property type="evidence" value="ECO:0007669"/>
    <property type="project" value="TreeGrafter"/>
</dbReference>
<comment type="similarity">
    <text evidence="3">Belongs to the RNase PH family.</text>
</comment>
<accession>G8BN61</accession>
<dbReference type="GO" id="GO:0071038">
    <property type="term" value="P:TRAMP-dependent tRNA surveillance pathway"/>
    <property type="evidence" value="ECO:0007669"/>
    <property type="project" value="TreeGrafter"/>
</dbReference>
<keyword evidence="6" id="KW-0271">Exosome</keyword>
<dbReference type="GO" id="GO:0071028">
    <property type="term" value="P:nuclear mRNA surveillance"/>
    <property type="evidence" value="ECO:0007669"/>
    <property type="project" value="TreeGrafter"/>
</dbReference>
<evidence type="ECO:0000313" key="11">
    <source>
        <dbReference type="EMBL" id="CCE61339.1"/>
    </source>
</evidence>
<proteinExistence type="inferred from homology"/>
<evidence type="ECO:0000256" key="3">
    <source>
        <dbReference type="ARBA" id="ARBA00006678"/>
    </source>
</evidence>
<feature type="domain" description="Exoribonuclease phosphorolytic" evidence="10">
    <location>
        <begin position="45"/>
        <end position="189"/>
    </location>
</feature>
<dbReference type="GO" id="GO:0034476">
    <property type="term" value="P:U5 snRNA 3'-end processing"/>
    <property type="evidence" value="ECO:0007669"/>
    <property type="project" value="TreeGrafter"/>
</dbReference>
<dbReference type="CDD" id="cd11358">
    <property type="entry name" value="RNase_PH"/>
    <property type="match status" value="1"/>
</dbReference>
<evidence type="ECO:0000256" key="6">
    <source>
        <dbReference type="ARBA" id="ARBA00022835"/>
    </source>
</evidence>